<dbReference type="KEGG" id="ddi:DDB_G0279073"/>
<keyword evidence="2" id="KW-1185">Reference proteome</keyword>
<accession>Q54XC6</accession>
<dbReference type="Proteomes" id="UP000002195">
    <property type="component" value="Unassembled WGS sequence"/>
</dbReference>
<gene>
    <name evidence="1" type="ORF">DDB_G0279073</name>
</gene>
<sequence length="85" mass="9920">MTLIKFLSKLVNKNNDENNGSISMNRIESRSSINTSEIDIFNYNTISSCNNTPQPSPYHQNRFNQPNFFEEIKREDDTRLLAYSL</sequence>
<dbReference type="FunCoup" id="Q54XC6">
    <property type="interactions" value="877"/>
</dbReference>
<reference evidence="1 2" key="1">
    <citation type="journal article" date="2005" name="Nature">
        <title>The genome of the social amoeba Dictyostelium discoideum.</title>
        <authorList>
            <consortium name="The Dictyostelium discoideum Sequencing Consortium"/>
            <person name="Eichinger L."/>
            <person name="Pachebat J.A."/>
            <person name="Glockner G."/>
            <person name="Rajandream M.A."/>
            <person name="Sucgang R."/>
            <person name="Berriman M."/>
            <person name="Song J."/>
            <person name="Olsen R."/>
            <person name="Szafranski K."/>
            <person name="Xu Q."/>
            <person name="Tunggal B."/>
            <person name="Kummerfeld S."/>
            <person name="Madera M."/>
            <person name="Konfortov B.A."/>
            <person name="Rivero F."/>
            <person name="Bankier A.T."/>
            <person name="Lehmann R."/>
            <person name="Hamlin N."/>
            <person name="Davies R."/>
            <person name="Gaudet P."/>
            <person name="Fey P."/>
            <person name="Pilcher K."/>
            <person name="Chen G."/>
            <person name="Saunders D."/>
            <person name="Sodergren E."/>
            <person name="Davis P."/>
            <person name="Kerhornou A."/>
            <person name="Nie X."/>
            <person name="Hall N."/>
            <person name="Anjard C."/>
            <person name="Hemphill L."/>
            <person name="Bason N."/>
            <person name="Farbrother P."/>
            <person name="Desany B."/>
            <person name="Just E."/>
            <person name="Morio T."/>
            <person name="Rost R."/>
            <person name="Churcher C."/>
            <person name="Cooper J."/>
            <person name="Haydock S."/>
            <person name="van Driessche N."/>
            <person name="Cronin A."/>
            <person name="Goodhead I."/>
            <person name="Muzny D."/>
            <person name="Mourier T."/>
            <person name="Pain A."/>
            <person name="Lu M."/>
            <person name="Harper D."/>
            <person name="Lindsay R."/>
            <person name="Hauser H."/>
            <person name="James K."/>
            <person name="Quiles M."/>
            <person name="Madan Babu M."/>
            <person name="Saito T."/>
            <person name="Buchrieser C."/>
            <person name="Wardroper A."/>
            <person name="Felder M."/>
            <person name="Thangavelu M."/>
            <person name="Johnson D."/>
            <person name="Knights A."/>
            <person name="Loulseged H."/>
            <person name="Mungall K."/>
            <person name="Oliver K."/>
            <person name="Price C."/>
            <person name="Quail M.A."/>
            <person name="Urushihara H."/>
            <person name="Hernandez J."/>
            <person name="Rabbinowitsch E."/>
            <person name="Steffen D."/>
            <person name="Sanders M."/>
            <person name="Ma J."/>
            <person name="Kohara Y."/>
            <person name="Sharp S."/>
            <person name="Simmonds M."/>
            <person name="Spiegler S."/>
            <person name="Tivey A."/>
            <person name="Sugano S."/>
            <person name="White B."/>
            <person name="Walker D."/>
            <person name="Woodward J."/>
            <person name="Winckler T."/>
            <person name="Tanaka Y."/>
            <person name="Shaulsky G."/>
            <person name="Schleicher M."/>
            <person name="Weinstock G."/>
            <person name="Rosenthal A."/>
            <person name="Cox E.C."/>
            <person name="Chisholm R.L."/>
            <person name="Gibbs R."/>
            <person name="Loomis W.F."/>
            <person name="Platzer M."/>
            <person name="Kay R.R."/>
            <person name="Williams J."/>
            <person name="Dear P.H."/>
            <person name="Noegel A.A."/>
            <person name="Barrell B."/>
            <person name="Kuspa A."/>
        </authorList>
    </citation>
    <scope>NUCLEOTIDE SEQUENCE [LARGE SCALE GENOMIC DNA]</scope>
    <source>
        <strain evidence="1 2">AX4</strain>
    </source>
</reference>
<comment type="caution">
    <text evidence="1">The sequence shown here is derived from an EMBL/GenBank/DDBJ whole genome shotgun (WGS) entry which is preliminary data.</text>
</comment>
<protein>
    <submittedName>
        <fullName evidence="1">Uncharacterized protein</fullName>
    </submittedName>
</protein>
<dbReference type="InParanoid" id="Q54XC6"/>
<proteinExistence type="predicted"/>
<evidence type="ECO:0000313" key="2">
    <source>
        <dbReference type="Proteomes" id="UP000002195"/>
    </source>
</evidence>
<organism evidence="1 2">
    <name type="scientific">Dictyostelium discoideum</name>
    <name type="common">Social amoeba</name>
    <dbReference type="NCBI Taxonomy" id="44689"/>
    <lineage>
        <taxon>Eukaryota</taxon>
        <taxon>Amoebozoa</taxon>
        <taxon>Evosea</taxon>
        <taxon>Eumycetozoa</taxon>
        <taxon>Dictyostelia</taxon>
        <taxon>Dictyosteliales</taxon>
        <taxon>Dictyosteliaceae</taxon>
        <taxon>Dictyostelium</taxon>
    </lineage>
</organism>
<dbReference type="GeneID" id="8621848"/>
<dbReference type="EMBL" id="AAFI02000026">
    <property type="protein sequence ID" value="EAL67958.1"/>
    <property type="molecule type" value="Genomic_DNA"/>
</dbReference>
<dbReference type="HOGENOM" id="CLU_2517303_0_0_1"/>
<dbReference type="RefSeq" id="XP_641935.1">
    <property type="nucleotide sequence ID" value="XM_636843.1"/>
</dbReference>
<dbReference type="AlphaFoldDB" id="Q54XC6"/>
<name>Q54XC6_DICDI</name>
<dbReference type="VEuPathDB" id="AmoebaDB:DDB_G0279073"/>
<dbReference type="PaxDb" id="44689-DDB0218144"/>
<evidence type="ECO:0000313" key="1">
    <source>
        <dbReference type="EMBL" id="EAL67958.1"/>
    </source>
</evidence>
<dbReference type="dictyBase" id="DDB_G0279073"/>